<name>A0ACC2ZTW6_9EURO</name>
<gene>
    <name evidence="1" type="ORF">H2198_009687</name>
</gene>
<sequence>MDSLPTMSSLPAIKALTTMNLEVSALRGIQLVAVMGVLLLLSSRLFGPRKLGKALPSPGGLPWAGPVWAVEASNIYKTFKTWSEKFGMLYEVKLFGQNLIIISDPQIAKEILAQKAKTVSDRPSLALVKGSKDSGKYLPFLGNNDHLVRQRRFGVLINTWTAQQNYHGRMYPESLRFVNLLLEKHDDPFHLVDQVCRRLSCRMAFGTPAPGAAIATAAHNFMQNLSPGGQITNVLTFLRFLPKELNSDKVNEHIRVDVEDRVWIGCYNKALAAYNNGTLRDSYAKYYFEQREKTGLSEEEALHGIAMMATVSILTLIAPLQRWLVVMSEHPEWQAAVQNELDNVLQGRMADVTDSPQLPVLRASIIESVRFASPVPTGIPHRLEESMEYKGYHLAKDSNVLACDWSMCRSSKFYADPDTFNPDRWLNPESPCYKEPLTKFPKLEGHTVFGWGRRVCIGQEYAAAQMLCVCAAVAYAFNIRPGRDENGNIVHVDINKSTPNVIPILEENPGLVFEPRSQAHAEKIRNSWTAMKAQDEEYVNDECA</sequence>
<dbReference type="EMBL" id="JAPDRQ010000288">
    <property type="protein sequence ID" value="KAJ9651012.1"/>
    <property type="molecule type" value="Genomic_DNA"/>
</dbReference>
<evidence type="ECO:0000313" key="1">
    <source>
        <dbReference type="EMBL" id="KAJ9651012.1"/>
    </source>
</evidence>
<comment type="caution">
    <text evidence="1">The sequence shown here is derived from an EMBL/GenBank/DDBJ whole genome shotgun (WGS) entry which is preliminary data.</text>
</comment>
<evidence type="ECO:0000313" key="2">
    <source>
        <dbReference type="Proteomes" id="UP001172386"/>
    </source>
</evidence>
<reference evidence="1" key="1">
    <citation type="submission" date="2022-10" db="EMBL/GenBank/DDBJ databases">
        <title>Culturing micro-colonial fungi from biological soil crusts in the Mojave desert and describing Neophaeococcomyces mojavensis, and introducing the new genera and species Taxawa tesnikishii.</title>
        <authorList>
            <person name="Kurbessoian T."/>
            <person name="Stajich J.E."/>
        </authorList>
    </citation>
    <scope>NUCLEOTIDE SEQUENCE</scope>
    <source>
        <strain evidence="1">JES_112</strain>
    </source>
</reference>
<protein>
    <submittedName>
        <fullName evidence="1">Uncharacterized protein</fullName>
    </submittedName>
</protein>
<dbReference type="Proteomes" id="UP001172386">
    <property type="component" value="Unassembled WGS sequence"/>
</dbReference>
<accession>A0ACC2ZTW6</accession>
<organism evidence="1 2">
    <name type="scientific">Neophaeococcomyces mojaviensis</name>
    <dbReference type="NCBI Taxonomy" id="3383035"/>
    <lineage>
        <taxon>Eukaryota</taxon>
        <taxon>Fungi</taxon>
        <taxon>Dikarya</taxon>
        <taxon>Ascomycota</taxon>
        <taxon>Pezizomycotina</taxon>
        <taxon>Eurotiomycetes</taxon>
        <taxon>Chaetothyriomycetidae</taxon>
        <taxon>Chaetothyriales</taxon>
        <taxon>Chaetothyriales incertae sedis</taxon>
        <taxon>Neophaeococcomyces</taxon>
    </lineage>
</organism>
<keyword evidence="2" id="KW-1185">Reference proteome</keyword>
<proteinExistence type="predicted"/>